<dbReference type="InterPro" id="IPR027368">
    <property type="entry name" value="MnmE_dom2"/>
</dbReference>
<dbReference type="NCBIfam" id="TIGR00450">
    <property type="entry name" value="mnmE_trmE_thdF"/>
    <property type="match status" value="1"/>
</dbReference>
<evidence type="ECO:0000256" key="8">
    <source>
        <dbReference type="ARBA" id="ARBA00022958"/>
    </source>
</evidence>
<dbReference type="Gene3D" id="3.30.1360.120">
    <property type="entry name" value="Probable tRNA modification gtpase trme, domain 1"/>
    <property type="match status" value="1"/>
</dbReference>
<comment type="similarity">
    <text evidence="1 10 11">Belongs to the TRAFAC class TrmE-Era-EngA-EngB-Septin-like GTPase superfamily. TrmE GTPase family.</text>
</comment>
<feature type="binding site" evidence="10">
    <location>
        <position position="228"/>
    </location>
    <ligand>
        <name>K(+)</name>
        <dbReference type="ChEBI" id="CHEBI:29103"/>
    </ligand>
</feature>
<dbReference type="InterPro" id="IPR027417">
    <property type="entry name" value="P-loop_NTPase"/>
</dbReference>
<keyword evidence="9 10" id="KW-0342">GTP-binding</keyword>
<dbReference type="GO" id="GO:0002098">
    <property type="term" value="P:tRNA wobble uridine modification"/>
    <property type="evidence" value="ECO:0007669"/>
    <property type="project" value="TreeGrafter"/>
</dbReference>
<dbReference type="CDD" id="cd04164">
    <property type="entry name" value="trmE"/>
    <property type="match status" value="1"/>
</dbReference>
<feature type="binding site" evidence="10">
    <location>
        <position position="247"/>
    </location>
    <ligand>
        <name>K(+)</name>
        <dbReference type="ChEBI" id="CHEBI:29103"/>
    </ligand>
</feature>
<keyword evidence="7 10" id="KW-0460">Magnesium</keyword>
<dbReference type="HAMAP" id="MF_00379">
    <property type="entry name" value="GTPase_MnmE"/>
    <property type="match status" value="1"/>
</dbReference>
<feature type="binding site" evidence="10">
    <location>
        <begin position="272"/>
        <end position="275"/>
    </location>
    <ligand>
        <name>GTP</name>
        <dbReference type="ChEBI" id="CHEBI:37565"/>
    </ligand>
</feature>
<evidence type="ECO:0000256" key="9">
    <source>
        <dbReference type="ARBA" id="ARBA00023134"/>
    </source>
</evidence>
<dbReference type="Pfam" id="PF01926">
    <property type="entry name" value="MMR_HSR1"/>
    <property type="match status" value="1"/>
</dbReference>
<keyword evidence="5 10" id="KW-0547">Nucleotide-binding</keyword>
<evidence type="ECO:0000259" key="12">
    <source>
        <dbReference type="PROSITE" id="PS51709"/>
    </source>
</evidence>
<dbReference type="PROSITE" id="PS51709">
    <property type="entry name" value="G_TRME"/>
    <property type="match status" value="1"/>
</dbReference>
<dbReference type="EMBL" id="CP027019">
    <property type="protein sequence ID" value="AVP49573.1"/>
    <property type="molecule type" value="Genomic_DNA"/>
</dbReference>
<dbReference type="InterPro" id="IPR031168">
    <property type="entry name" value="G_TrmE"/>
</dbReference>
<feature type="binding site" evidence="10">
    <location>
        <position position="249"/>
    </location>
    <ligand>
        <name>K(+)</name>
        <dbReference type="ChEBI" id="CHEBI:29103"/>
    </ligand>
</feature>
<comment type="function">
    <text evidence="10">Exhibits a very high intrinsic GTPase hydrolysis rate. Involved in the addition of a carboxymethylaminomethyl (cmnm) group at the wobble position (U34) of certain tRNAs, forming tRNA-cmnm(5)s(2)U34.</text>
</comment>
<dbReference type="GO" id="GO:0030488">
    <property type="term" value="P:tRNA methylation"/>
    <property type="evidence" value="ECO:0007669"/>
    <property type="project" value="TreeGrafter"/>
</dbReference>
<keyword evidence="8 10" id="KW-0630">Potassium</keyword>
<dbReference type="InterPro" id="IPR018948">
    <property type="entry name" value="GTP-bd_TrmE_N"/>
</dbReference>
<keyword evidence="6 10" id="KW-0378">Hydrolase</keyword>
<dbReference type="FunFam" id="3.40.50.300:FF:001376">
    <property type="entry name" value="tRNA modification GTPase MnmE"/>
    <property type="match status" value="1"/>
</dbReference>
<dbReference type="GO" id="GO:0005525">
    <property type="term" value="F:GTP binding"/>
    <property type="evidence" value="ECO:0007669"/>
    <property type="project" value="UniProtKB-UniRule"/>
</dbReference>
<feature type="binding site" evidence="10">
    <location>
        <position position="121"/>
    </location>
    <ligand>
        <name>(6S)-5-formyl-5,6,7,8-tetrahydrofolate</name>
        <dbReference type="ChEBI" id="CHEBI:57457"/>
    </ligand>
</feature>
<evidence type="ECO:0000256" key="6">
    <source>
        <dbReference type="ARBA" id="ARBA00022801"/>
    </source>
</evidence>
<comment type="subunit">
    <text evidence="10">Homodimer. Heterotetramer of two MnmE and two MnmG subunits.</text>
</comment>
<dbReference type="PANTHER" id="PTHR42714">
    <property type="entry name" value="TRNA MODIFICATION GTPASE GTPBP3"/>
    <property type="match status" value="1"/>
</dbReference>
<proteinExistence type="inferred from homology"/>
<dbReference type="Gene3D" id="1.20.120.430">
    <property type="entry name" value="tRNA modification GTPase MnmE domain 2"/>
    <property type="match status" value="1"/>
</dbReference>
<evidence type="ECO:0000313" key="13">
    <source>
        <dbReference type="EMBL" id="AVP49573.1"/>
    </source>
</evidence>
<dbReference type="CDD" id="cd14858">
    <property type="entry name" value="TrmE_N"/>
    <property type="match status" value="1"/>
</dbReference>
<evidence type="ECO:0000256" key="1">
    <source>
        <dbReference type="ARBA" id="ARBA00011043"/>
    </source>
</evidence>
<evidence type="ECO:0000256" key="2">
    <source>
        <dbReference type="ARBA" id="ARBA00022490"/>
    </source>
</evidence>
<dbReference type="Gene3D" id="3.40.50.300">
    <property type="entry name" value="P-loop containing nucleotide triphosphate hydrolases"/>
    <property type="match status" value="1"/>
</dbReference>
<dbReference type="AlphaFoldDB" id="A0A2S0NKM2"/>
<gene>
    <name evidence="10" type="primary">mnmE</name>
    <name evidence="10" type="synonym">trmE</name>
    <name evidence="13" type="ORF">C5T88_03285</name>
</gene>
<feature type="domain" description="TrmE-type G" evidence="12">
    <location>
        <begin position="218"/>
        <end position="374"/>
    </location>
</feature>
<feature type="binding site" evidence="10">
    <location>
        <position position="252"/>
    </location>
    <ligand>
        <name>K(+)</name>
        <dbReference type="ChEBI" id="CHEBI:29103"/>
    </ligand>
</feature>
<dbReference type="Pfam" id="PF10396">
    <property type="entry name" value="TrmE_N"/>
    <property type="match status" value="1"/>
</dbReference>
<dbReference type="GO" id="GO:0003924">
    <property type="term" value="F:GTPase activity"/>
    <property type="evidence" value="ECO:0007669"/>
    <property type="project" value="UniProtKB-UniRule"/>
</dbReference>
<accession>A0A2S0NKM2</accession>
<dbReference type="SUPFAM" id="SSF116878">
    <property type="entry name" value="TrmE connector domain"/>
    <property type="match status" value="1"/>
</dbReference>
<feature type="binding site" evidence="10">
    <location>
        <position position="453"/>
    </location>
    <ligand>
        <name>(6S)-5-formyl-5,6,7,8-tetrahydrofolate</name>
        <dbReference type="ChEBI" id="CHEBI:57457"/>
    </ligand>
</feature>
<comment type="cofactor">
    <cofactor evidence="10">
        <name>K(+)</name>
        <dbReference type="ChEBI" id="CHEBI:29103"/>
    </cofactor>
    <text evidence="10">Binds 1 potassium ion per subunit.</text>
</comment>
<keyword evidence="3 10" id="KW-0819">tRNA processing</keyword>
<dbReference type="InterPro" id="IPR005225">
    <property type="entry name" value="Small_GTP-bd"/>
</dbReference>
<sequence length="453" mass="50460">MQINITDTIVAPATTIATQAIALIRISGDDALKIFNRISPKNVPHKKGIYVRKIYDQQNLVDEVVVNAYFAPESFTGENVVEIACHGGVLNTNRIIKLILNNGARMALKGEFSQRSFLNNKINLIQAEGINDLIHASNDLALKIGVDNMSGSHNKAILSLKNDVMDIISRIQVLIDYPEYDDIEGSSNQELIEALEKVNHKVTNLLIRSQMASKSIEGIKTAIVGKTNVGKSSLLNALINEEKAIVTDIHGTTRDVVEGQINLNGVTINLIDTAGIRETKDVVELIGIQKSKDYINQAEFVFFVVNANQIDDLENVQIFKLLENKNHILIINKADELSDVEQKELITKYPEAVFTSALNDDIGGLINKIKTKYDSDQLLQSNELILININQINLIEQIKTKLETALNNINNYLPVDIINVDLYDVWGLLGELTGEQMEDEILDNIFRKYCLGK</sequence>
<evidence type="ECO:0000256" key="3">
    <source>
        <dbReference type="ARBA" id="ARBA00022694"/>
    </source>
</evidence>
<comment type="subcellular location">
    <subcellularLocation>
        <location evidence="10">Cytoplasm</location>
    </subcellularLocation>
</comment>
<dbReference type="Pfam" id="PF12631">
    <property type="entry name" value="MnmE_helical"/>
    <property type="match status" value="1"/>
</dbReference>
<feature type="binding site" evidence="10">
    <location>
        <position position="82"/>
    </location>
    <ligand>
        <name>(6S)-5-formyl-5,6,7,8-tetrahydrofolate</name>
        <dbReference type="ChEBI" id="CHEBI:57457"/>
    </ligand>
</feature>
<feature type="binding site" evidence="10">
    <location>
        <position position="253"/>
    </location>
    <ligand>
        <name>Mg(2+)</name>
        <dbReference type="ChEBI" id="CHEBI:18420"/>
    </ligand>
</feature>
<dbReference type="InterPro" id="IPR027266">
    <property type="entry name" value="TrmE/GcvT-like"/>
</dbReference>
<keyword evidence="4 10" id="KW-0479">Metal-binding</keyword>
<name>A0A2S0NKM2_9MOLU</name>
<organism evidence="13 14">
    <name type="scientific">Williamsoniiplasma luminosum</name>
    <dbReference type="NCBI Taxonomy" id="214888"/>
    <lineage>
        <taxon>Bacteria</taxon>
        <taxon>Bacillati</taxon>
        <taxon>Mycoplasmatota</taxon>
        <taxon>Mollicutes</taxon>
        <taxon>Entomoplasmatales</taxon>
        <taxon>Williamsoniiplasma</taxon>
    </lineage>
</organism>
<feature type="binding site" evidence="10">
    <location>
        <begin position="332"/>
        <end position="335"/>
    </location>
    <ligand>
        <name>GTP</name>
        <dbReference type="ChEBI" id="CHEBI:37565"/>
    </ligand>
</feature>
<dbReference type="NCBIfam" id="TIGR00231">
    <property type="entry name" value="small_GTP"/>
    <property type="match status" value="1"/>
</dbReference>
<evidence type="ECO:0000256" key="4">
    <source>
        <dbReference type="ARBA" id="ARBA00022723"/>
    </source>
</evidence>
<evidence type="ECO:0000256" key="5">
    <source>
        <dbReference type="ARBA" id="ARBA00022741"/>
    </source>
</evidence>
<dbReference type="EC" id="3.6.-.-" evidence="10"/>
<feature type="binding site" evidence="10">
    <location>
        <position position="25"/>
    </location>
    <ligand>
        <name>(6S)-5-formyl-5,6,7,8-tetrahydrofolate</name>
        <dbReference type="ChEBI" id="CHEBI:57457"/>
    </ligand>
</feature>
<dbReference type="InterPro" id="IPR004520">
    <property type="entry name" value="GTPase_MnmE"/>
</dbReference>
<dbReference type="Proteomes" id="UP000239250">
    <property type="component" value="Chromosome"/>
</dbReference>
<dbReference type="GO" id="GO:0046872">
    <property type="term" value="F:metal ion binding"/>
    <property type="evidence" value="ECO:0007669"/>
    <property type="project" value="UniProtKB-KW"/>
</dbReference>
<feature type="binding site" evidence="10">
    <location>
        <position position="232"/>
    </location>
    <ligand>
        <name>Mg(2+)</name>
        <dbReference type="ChEBI" id="CHEBI:18420"/>
    </ligand>
</feature>
<evidence type="ECO:0000256" key="10">
    <source>
        <dbReference type="HAMAP-Rule" id="MF_00379"/>
    </source>
</evidence>
<dbReference type="PANTHER" id="PTHR42714:SF2">
    <property type="entry name" value="TRNA MODIFICATION GTPASE GTPBP3, MITOCHONDRIAL"/>
    <property type="match status" value="1"/>
</dbReference>
<keyword evidence="2 10" id="KW-0963">Cytoplasm</keyword>
<protein>
    <recommendedName>
        <fullName evidence="10">tRNA modification GTPase MnmE</fullName>
        <ecNumber evidence="10">3.6.-.-</ecNumber>
    </recommendedName>
</protein>
<dbReference type="SUPFAM" id="SSF52540">
    <property type="entry name" value="P-loop containing nucleoside triphosphate hydrolases"/>
    <property type="match status" value="1"/>
</dbReference>
<comment type="caution">
    <text evidence="10">Lacks conserved residue(s) required for the propagation of feature annotation.</text>
</comment>
<evidence type="ECO:0000256" key="11">
    <source>
        <dbReference type="RuleBase" id="RU003313"/>
    </source>
</evidence>
<dbReference type="InterPro" id="IPR025867">
    <property type="entry name" value="MnmE_helical"/>
</dbReference>
<dbReference type="GO" id="GO:0005829">
    <property type="term" value="C:cytosol"/>
    <property type="evidence" value="ECO:0007669"/>
    <property type="project" value="TreeGrafter"/>
</dbReference>
<feature type="binding site" evidence="10">
    <location>
        <begin position="228"/>
        <end position="233"/>
    </location>
    <ligand>
        <name>GTP</name>
        <dbReference type="ChEBI" id="CHEBI:37565"/>
    </ligand>
</feature>
<evidence type="ECO:0000256" key="7">
    <source>
        <dbReference type="ARBA" id="ARBA00022842"/>
    </source>
</evidence>
<dbReference type="InterPro" id="IPR006073">
    <property type="entry name" value="GTP-bd"/>
</dbReference>
<reference evidence="14" key="1">
    <citation type="submission" date="2018-02" db="EMBL/GenBank/DDBJ databases">
        <title>Firefly genomes illuminate parallel origins of bioluminescence in beetles.</title>
        <authorList>
            <person name="Fallon T.R."/>
            <person name="Lower S.E.S."/>
            <person name="Behringer M."/>
            <person name="Weng J.-K."/>
        </authorList>
    </citation>
    <scope>NUCLEOTIDE SEQUENCE [LARGE SCALE GENOMIC DNA]</scope>
</reference>
<feature type="binding site" evidence="10">
    <location>
        <begin position="247"/>
        <end position="253"/>
    </location>
    <ligand>
        <name>GTP</name>
        <dbReference type="ChEBI" id="CHEBI:37565"/>
    </ligand>
</feature>
<evidence type="ECO:0000313" key="14">
    <source>
        <dbReference type="Proteomes" id="UP000239250"/>
    </source>
</evidence>